<proteinExistence type="predicted"/>
<dbReference type="Proteomes" id="UP000319014">
    <property type="component" value="Unassembled WGS sequence"/>
</dbReference>
<dbReference type="AlphaFoldDB" id="A0A521AP98"/>
<gene>
    <name evidence="1" type="ORF">SAMN06265221_101233</name>
</gene>
<evidence type="ECO:0000313" key="2">
    <source>
        <dbReference type="Proteomes" id="UP000319014"/>
    </source>
</evidence>
<name>A0A521AP98_9RHOB</name>
<sequence>MALQTTEFSPALSVPTLFDKFFGAVRTVFSACVDAQSRRKQVEELQAKSDEQLAKMGLTRDRIVHHVFRDLI</sequence>
<dbReference type="OrthoDB" id="7867799at2"/>
<protein>
    <recommendedName>
        <fullName evidence="3">DUF1127 domain-containing protein</fullName>
    </recommendedName>
</protein>
<organism evidence="1 2">
    <name type="scientific">Paracoccus laeviglucosivorans</name>
    <dbReference type="NCBI Taxonomy" id="1197861"/>
    <lineage>
        <taxon>Bacteria</taxon>
        <taxon>Pseudomonadati</taxon>
        <taxon>Pseudomonadota</taxon>
        <taxon>Alphaproteobacteria</taxon>
        <taxon>Rhodobacterales</taxon>
        <taxon>Paracoccaceae</taxon>
        <taxon>Paracoccus</taxon>
    </lineage>
</organism>
<accession>A0A521AP98</accession>
<dbReference type="RefSeq" id="WP_142661342.1">
    <property type="nucleotide sequence ID" value="NZ_FXTK01000001.1"/>
</dbReference>
<evidence type="ECO:0000313" key="1">
    <source>
        <dbReference type="EMBL" id="SMO36460.1"/>
    </source>
</evidence>
<dbReference type="EMBL" id="FXTK01000001">
    <property type="protein sequence ID" value="SMO36460.1"/>
    <property type="molecule type" value="Genomic_DNA"/>
</dbReference>
<reference evidence="1 2" key="1">
    <citation type="submission" date="2017-05" db="EMBL/GenBank/DDBJ databases">
        <authorList>
            <person name="Varghese N."/>
            <person name="Submissions S."/>
        </authorList>
    </citation>
    <scope>NUCLEOTIDE SEQUENCE [LARGE SCALE GENOMIC DNA]</scope>
    <source>
        <strain evidence="1 2">DSM 100094</strain>
    </source>
</reference>
<keyword evidence="2" id="KW-1185">Reference proteome</keyword>
<evidence type="ECO:0008006" key="3">
    <source>
        <dbReference type="Google" id="ProtNLM"/>
    </source>
</evidence>